<reference evidence="1" key="1">
    <citation type="submission" date="2019-04" db="EMBL/GenBank/DDBJ databases">
        <title>Evolution of Biomass-Degrading Anaerobic Consortia Revealed by Metagenomics.</title>
        <authorList>
            <person name="Peng X."/>
        </authorList>
    </citation>
    <scope>NUCLEOTIDE SEQUENCE</scope>
    <source>
        <strain evidence="1">SIG18</strain>
    </source>
</reference>
<sequence>MTIINLIESAFSKKDFERVIRLCDEIPENQKAISYKARSLCLLERPHEALDFLDKTNYPDNPYPNYIRAQALMDIEQYGQAIECFEEIFDLEVNDETSLAFMKLDYNICLSLRQDELIEMEKYVDAWKVNLKSQSPYSIEGFTRHVRQYSSRVKSRQYHVRISSHKAKEKLFEFLEKNGFEIKDFEGLFFLIDVVDKICKGDDGRGEITISESKFYDKVNFHPHNKIGLKNIFHENGKIAYEGYVLNGAPYGFGKAYFEDGTLYRDGIFDIKGIVQGKEYYPSGQLRFEGNWCLTRGYGPNAPCNGNAYDRNGNLIYSGQLEIKRNGMGWPMIQKPKGFPPEQENRPKIECYNGVIE</sequence>
<dbReference type="SUPFAM" id="SSF82185">
    <property type="entry name" value="Histone H3 K4-specific methyltransferase SET7/9 N-terminal domain"/>
    <property type="match status" value="1"/>
</dbReference>
<dbReference type="Pfam" id="PF12895">
    <property type="entry name" value="ANAPC3"/>
    <property type="match status" value="1"/>
</dbReference>
<dbReference type="Proteomes" id="UP000783037">
    <property type="component" value="Unassembled WGS sequence"/>
</dbReference>
<name>A0A8T3VH60_9EURY</name>
<accession>A0A8T3VH60</accession>
<evidence type="ECO:0000313" key="2">
    <source>
        <dbReference type="Proteomes" id="UP000783037"/>
    </source>
</evidence>
<organism evidence="1 2">
    <name type="scientific">Methanobrevibacter thaueri</name>
    <dbReference type="NCBI Taxonomy" id="190975"/>
    <lineage>
        <taxon>Archaea</taxon>
        <taxon>Methanobacteriati</taxon>
        <taxon>Methanobacteriota</taxon>
        <taxon>Methanomada group</taxon>
        <taxon>Methanobacteria</taxon>
        <taxon>Methanobacteriales</taxon>
        <taxon>Methanobacteriaceae</taxon>
        <taxon>Methanobrevibacter</taxon>
    </lineage>
</organism>
<dbReference type="InterPro" id="IPR011990">
    <property type="entry name" value="TPR-like_helical_dom_sf"/>
</dbReference>
<dbReference type="Gene3D" id="1.25.40.10">
    <property type="entry name" value="Tetratricopeptide repeat domain"/>
    <property type="match status" value="1"/>
</dbReference>
<protein>
    <recommendedName>
        <fullName evidence="3">MORN repeat protein</fullName>
    </recommendedName>
</protein>
<dbReference type="AlphaFoldDB" id="A0A8T3VH60"/>
<gene>
    <name evidence="1" type="ORF">E7Z79_09090</name>
</gene>
<dbReference type="RefSeq" id="WP_303739648.1">
    <property type="nucleotide sequence ID" value="NZ_SUTK01000078.1"/>
</dbReference>
<proteinExistence type="predicted"/>
<dbReference type="EMBL" id="SUTK01000078">
    <property type="protein sequence ID" value="MBE6502574.1"/>
    <property type="molecule type" value="Genomic_DNA"/>
</dbReference>
<evidence type="ECO:0008006" key="3">
    <source>
        <dbReference type="Google" id="ProtNLM"/>
    </source>
</evidence>
<comment type="caution">
    <text evidence="1">The sequence shown here is derived from an EMBL/GenBank/DDBJ whole genome shotgun (WGS) entry which is preliminary data.</text>
</comment>
<evidence type="ECO:0000313" key="1">
    <source>
        <dbReference type="EMBL" id="MBE6502574.1"/>
    </source>
</evidence>
<dbReference type="Gene3D" id="2.20.110.10">
    <property type="entry name" value="Histone H3 K4-specific methyltransferase SET7/9 N-terminal domain"/>
    <property type="match status" value="1"/>
</dbReference>
<dbReference type="SUPFAM" id="SSF48452">
    <property type="entry name" value="TPR-like"/>
    <property type="match status" value="1"/>
</dbReference>